<feature type="transmembrane region" description="Helical" evidence="11">
    <location>
        <begin position="102"/>
        <end position="133"/>
    </location>
</feature>
<dbReference type="AlphaFoldDB" id="A0A841CDT2"/>
<dbReference type="GO" id="GO:0000155">
    <property type="term" value="F:phosphorelay sensor kinase activity"/>
    <property type="evidence" value="ECO:0007669"/>
    <property type="project" value="InterPro"/>
</dbReference>
<dbReference type="RefSeq" id="WP_221455286.1">
    <property type="nucleotide sequence ID" value="NZ_JACHJN010000001.1"/>
</dbReference>
<evidence type="ECO:0000256" key="2">
    <source>
        <dbReference type="ARBA" id="ARBA00012438"/>
    </source>
</evidence>
<dbReference type="GO" id="GO:0016020">
    <property type="term" value="C:membrane"/>
    <property type="evidence" value="ECO:0007669"/>
    <property type="project" value="InterPro"/>
</dbReference>
<comment type="catalytic activity">
    <reaction evidence="1">
        <text>ATP + protein L-histidine = ADP + protein N-phospho-L-histidine.</text>
        <dbReference type="EC" id="2.7.13.3"/>
    </reaction>
</comment>
<evidence type="ECO:0000313" key="15">
    <source>
        <dbReference type="EMBL" id="MBB5954328.1"/>
    </source>
</evidence>
<proteinExistence type="predicted"/>
<name>A0A841CDT2_9PSEU</name>
<keyword evidence="8" id="KW-0902">Two-component regulatory system</keyword>
<evidence type="ECO:0000259" key="14">
    <source>
        <dbReference type="Pfam" id="PF23539"/>
    </source>
</evidence>
<protein>
    <recommendedName>
        <fullName evidence="2">histidine kinase</fullName>
        <ecNumber evidence="2">2.7.13.3</ecNumber>
    </recommendedName>
</protein>
<dbReference type="InterPro" id="IPR050482">
    <property type="entry name" value="Sensor_HK_TwoCompSys"/>
</dbReference>
<feature type="region of interest" description="Disordered" evidence="10">
    <location>
        <begin position="369"/>
        <end position="390"/>
    </location>
</feature>
<dbReference type="InterPro" id="IPR055558">
    <property type="entry name" value="DUF7134"/>
</dbReference>
<sequence>MTEAAAELGNAQRVRYRDQVRRARAVVRLARYADQASARAARLVRAAGRLGSRLPPLVWDLMLPTLLLLNVMTTRAPQELPVAVVLTTALALPLVWRRRAPLTVFGVVAAAAFVQWLVDVQLPADIALLVALYTVAANSGRRGTLVAAAIVEAGVLLACLRWATEGAFLTPFVAVTAMTVAAAVLGVNVRTTRAYLAALKERAARLEEEQEQQARVAVAEERTRITREMHDIVTHNLSVMVALTDAAVYAQHRSPDKATTAMLQISETGRQALTDMRRSLGVLRTDEPDAERHPLPGIAQLEALADQMCAAGLPTRLEVEGGHTHIPATAQLTVYRLVQEALTNTLKHTPAGTHAKVRIRCSAETVTVDVTDSGPRPPLPGATSFGHGIPGMRERSAAYGGKLQAGPLPDGGWGVHTCLFLSSSGVVSE</sequence>
<keyword evidence="11" id="KW-0472">Membrane</keyword>
<evidence type="ECO:0000313" key="16">
    <source>
        <dbReference type="Proteomes" id="UP000547510"/>
    </source>
</evidence>
<dbReference type="PANTHER" id="PTHR24421">
    <property type="entry name" value="NITRATE/NITRITE SENSOR PROTEIN NARX-RELATED"/>
    <property type="match status" value="1"/>
</dbReference>
<dbReference type="CDD" id="cd16917">
    <property type="entry name" value="HATPase_UhpB-NarQ-NarX-like"/>
    <property type="match status" value="1"/>
</dbReference>
<evidence type="ECO:0000256" key="6">
    <source>
        <dbReference type="ARBA" id="ARBA00022777"/>
    </source>
</evidence>
<feature type="domain" description="Signal transduction histidine kinase subgroup 3 dimerisation and phosphoacceptor" evidence="13">
    <location>
        <begin position="221"/>
        <end position="286"/>
    </location>
</feature>
<feature type="transmembrane region" description="Helical" evidence="11">
    <location>
        <begin position="169"/>
        <end position="189"/>
    </location>
</feature>
<dbReference type="EMBL" id="JACHJN010000001">
    <property type="protein sequence ID" value="MBB5954328.1"/>
    <property type="molecule type" value="Genomic_DNA"/>
</dbReference>
<evidence type="ECO:0000256" key="5">
    <source>
        <dbReference type="ARBA" id="ARBA00022741"/>
    </source>
</evidence>
<dbReference type="PANTHER" id="PTHR24421:SF10">
    <property type="entry name" value="NITRATE_NITRITE SENSOR PROTEIN NARQ"/>
    <property type="match status" value="1"/>
</dbReference>
<dbReference type="GO" id="GO:0046983">
    <property type="term" value="F:protein dimerization activity"/>
    <property type="evidence" value="ECO:0007669"/>
    <property type="project" value="InterPro"/>
</dbReference>
<dbReference type="InterPro" id="IPR003594">
    <property type="entry name" value="HATPase_dom"/>
</dbReference>
<feature type="coiled-coil region" evidence="9">
    <location>
        <begin position="189"/>
        <end position="216"/>
    </location>
</feature>
<dbReference type="GO" id="GO:0005524">
    <property type="term" value="F:ATP binding"/>
    <property type="evidence" value="ECO:0007669"/>
    <property type="project" value="UniProtKB-KW"/>
</dbReference>
<comment type="caution">
    <text evidence="15">The sequence shown here is derived from an EMBL/GenBank/DDBJ whole genome shotgun (WGS) entry which is preliminary data.</text>
</comment>
<dbReference type="Proteomes" id="UP000547510">
    <property type="component" value="Unassembled WGS sequence"/>
</dbReference>
<dbReference type="Pfam" id="PF02518">
    <property type="entry name" value="HATPase_c"/>
    <property type="match status" value="1"/>
</dbReference>
<evidence type="ECO:0000259" key="12">
    <source>
        <dbReference type="Pfam" id="PF02518"/>
    </source>
</evidence>
<evidence type="ECO:0000256" key="1">
    <source>
        <dbReference type="ARBA" id="ARBA00000085"/>
    </source>
</evidence>
<reference evidence="15 16" key="1">
    <citation type="submission" date="2020-08" db="EMBL/GenBank/DDBJ databases">
        <title>Genomic Encyclopedia of Type Strains, Phase III (KMG-III): the genomes of soil and plant-associated and newly described type strains.</title>
        <authorList>
            <person name="Whitman W."/>
        </authorList>
    </citation>
    <scope>NUCLEOTIDE SEQUENCE [LARGE SCALE GENOMIC DNA]</scope>
    <source>
        <strain evidence="15 16">CECT 8640</strain>
    </source>
</reference>
<keyword evidence="11" id="KW-1133">Transmembrane helix</keyword>
<dbReference type="InterPro" id="IPR011712">
    <property type="entry name" value="Sig_transdc_His_kin_sub3_dim/P"/>
</dbReference>
<dbReference type="Pfam" id="PF07730">
    <property type="entry name" value="HisKA_3"/>
    <property type="match status" value="1"/>
</dbReference>
<feature type="domain" description="DUF7134" evidence="14">
    <location>
        <begin position="56"/>
        <end position="192"/>
    </location>
</feature>
<keyword evidence="3" id="KW-0597">Phosphoprotein</keyword>
<keyword evidence="5" id="KW-0547">Nucleotide-binding</keyword>
<dbReference type="InterPro" id="IPR036890">
    <property type="entry name" value="HATPase_C_sf"/>
</dbReference>
<evidence type="ECO:0000256" key="11">
    <source>
        <dbReference type="SAM" id="Phobius"/>
    </source>
</evidence>
<feature type="domain" description="Histidine kinase/HSP90-like ATPase" evidence="12">
    <location>
        <begin position="331"/>
        <end position="415"/>
    </location>
</feature>
<gene>
    <name evidence="15" type="ORF">FHS29_000898</name>
</gene>
<dbReference type="Gene3D" id="1.20.5.1930">
    <property type="match status" value="1"/>
</dbReference>
<evidence type="ECO:0000256" key="10">
    <source>
        <dbReference type="SAM" id="MobiDB-lite"/>
    </source>
</evidence>
<keyword evidence="4" id="KW-0808">Transferase</keyword>
<evidence type="ECO:0000256" key="8">
    <source>
        <dbReference type="ARBA" id="ARBA00023012"/>
    </source>
</evidence>
<accession>A0A841CDT2</accession>
<dbReference type="Gene3D" id="3.30.565.10">
    <property type="entry name" value="Histidine kinase-like ATPase, C-terminal domain"/>
    <property type="match status" value="1"/>
</dbReference>
<evidence type="ECO:0000256" key="3">
    <source>
        <dbReference type="ARBA" id="ARBA00022553"/>
    </source>
</evidence>
<keyword evidence="7" id="KW-0067">ATP-binding</keyword>
<dbReference type="SUPFAM" id="SSF55874">
    <property type="entry name" value="ATPase domain of HSP90 chaperone/DNA topoisomerase II/histidine kinase"/>
    <property type="match status" value="1"/>
</dbReference>
<keyword evidence="9" id="KW-0175">Coiled coil</keyword>
<evidence type="ECO:0000256" key="7">
    <source>
        <dbReference type="ARBA" id="ARBA00022840"/>
    </source>
</evidence>
<keyword evidence="11" id="KW-0812">Transmembrane</keyword>
<evidence type="ECO:0000259" key="13">
    <source>
        <dbReference type="Pfam" id="PF07730"/>
    </source>
</evidence>
<keyword evidence="6 15" id="KW-0418">Kinase</keyword>
<keyword evidence="16" id="KW-1185">Reference proteome</keyword>
<evidence type="ECO:0000256" key="4">
    <source>
        <dbReference type="ARBA" id="ARBA00022679"/>
    </source>
</evidence>
<evidence type="ECO:0000256" key="9">
    <source>
        <dbReference type="SAM" id="Coils"/>
    </source>
</evidence>
<dbReference type="Pfam" id="PF23539">
    <property type="entry name" value="DUF7134"/>
    <property type="match status" value="1"/>
</dbReference>
<dbReference type="EC" id="2.7.13.3" evidence="2"/>
<organism evidence="15 16">
    <name type="scientific">Saccharothrix tamanrassetensis</name>
    <dbReference type="NCBI Taxonomy" id="1051531"/>
    <lineage>
        <taxon>Bacteria</taxon>
        <taxon>Bacillati</taxon>
        <taxon>Actinomycetota</taxon>
        <taxon>Actinomycetes</taxon>
        <taxon>Pseudonocardiales</taxon>
        <taxon>Pseudonocardiaceae</taxon>
        <taxon>Saccharothrix</taxon>
    </lineage>
</organism>